<feature type="compositionally biased region" description="Basic residues" evidence="1">
    <location>
        <begin position="29"/>
        <end position="40"/>
    </location>
</feature>
<evidence type="ECO:0000313" key="3">
    <source>
        <dbReference type="Proteomes" id="UP001162483"/>
    </source>
</evidence>
<proteinExistence type="predicted"/>
<protein>
    <submittedName>
        <fullName evidence="2">Uncharacterized protein</fullName>
    </submittedName>
</protein>
<dbReference type="EMBL" id="CATNWA010020147">
    <property type="protein sequence ID" value="CAI9616929.1"/>
    <property type="molecule type" value="Genomic_DNA"/>
</dbReference>
<evidence type="ECO:0000313" key="2">
    <source>
        <dbReference type="EMBL" id="CAI9616929.1"/>
    </source>
</evidence>
<evidence type="ECO:0000256" key="1">
    <source>
        <dbReference type="SAM" id="MobiDB-lite"/>
    </source>
</evidence>
<gene>
    <name evidence="2" type="ORF">SPARVUS_LOCUS15479019</name>
</gene>
<feature type="compositionally biased region" description="Low complexity" evidence="1">
    <location>
        <begin position="1"/>
        <end position="20"/>
    </location>
</feature>
<name>A0ABN9H6I1_9NEOB</name>
<feature type="compositionally biased region" description="Polar residues" evidence="1">
    <location>
        <begin position="42"/>
        <end position="51"/>
    </location>
</feature>
<feature type="region of interest" description="Disordered" evidence="1">
    <location>
        <begin position="1"/>
        <end position="51"/>
    </location>
</feature>
<comment type="caution">
    <text evidence="2">The sequence shown here is derived from an EMBL/GenBank/DDBJ whole genome shotgun (WGS) entry which is preliminary data.</text>
</comment>
<dbReference type="Proteomes" id="UP001162483">
    <property type="component" value="Unassembled WGS sequence"/>
</dbReference>
<reference evidence="2" key="1">
    <citation type="submission" date="2023-05" db="EMBL/GenBank/DDBJ databases">
        <authorList>
            <person name="Stuckert A."/>
        </authorList>
    </citation>
    <scope>NUCLEOTIDE SEQUENCE</scope>
</reference>
<sequence>MTGHYSSSSSSPKPSSSSFPLPTPPPPHPIHHRQQLHYHSRPASQSPWRHS</sequence>
<keyword evidence="3" id="KW-1185">Reference proteome</keyword>
<accession>A0ABN9H6I1</accession>
<organism evidence="2 3">
    <name type="scientific">Staurois parvus</name>
    <dbReference type="NCBI Taxonomy" id="386267"/>
    <lineage>
        <taxon>Eukaryota</taxon>
        <taxon>Metazoa</taxon>
        <taxon>Chordata</taxon>
        <taxon>Craniata</taxon>
        <taxon>Vertebrata</taxon>
        <taxon>Euteleostomi</taxon>
        <taxon>Amphibia</taxon>
        <taxon>Batrachia</taxon>
        <taxon>Anura</taxon>
        <taxon>Neobatrachia</taxon>
        <taxon>Ranoidea</taxon>
        <taxon>Ranidae</taxon>
        <taxon>Staurois</taxon>
    </lineage>
</organism>